<dbReference type="Gene3D" id="1.10.10.10">
    <property type="entry name" value="Winged helix-like DNA-binding domain superfamily/Winged helix DNA-binding domain"/>
    <property type="match status" value="1"/>
</dbReference>
<keyword evidence="3" id="KW-0804">Transcription</keyword>
<sequence length="161" mass="18238">MPNPRPQTLQPEESLGYQVRRCHRRFDRLLNSVLAREGLKAGYWYYLRALWLEDGLTQKQLSDRTNVAENTTVVMINGMVADGLVERRQQLGDRRKQNIVLTEPGRELETRLMHHATSINGLASADIPADEVAICLSVLARVSRNLAAELRLRTEAVACDD</sequence>
<organism evidence="5 6">
    <name type="scientific">Sphingobium wenxiniae (strain DSM 21828 / CGMCC 1.7748 / JZ-1)</name>
    <dbReference type="NCBI Taxonomy" id="595605"/>
    <lineage>
        <taxon>Bacteria</taxon>
        <taxon>Pseudomonadati</taxon>
        <taxon>Pseudomonadota</taxon>
        <taxon>Alphaproteobacteria</taxon>
        <taxon>Sphingomonadales</taxon>
        <taxon>Sphingomonadaceae</taxon>
        <taxon>Sphingobium</taxon>
    </lineage>
</organism>
<dbReference type="InterPro" id="IPR000835">
    <property type="entry name" value="HTH_MarR-typ"/>
</dbReference>
<keyword evidence="2 5" id="KW-0238">DNA-binding</keyword>
<feature type="domain" description="HTH marR-type" evidence="4">
    <location>
        <begin position="12"/>
        <end position="144"/>
    </location>
</feature>
<protein>
    <submittedName>
        <fullName evidence="5">DNA-binding MarR family transcriptional regulator</fullName>
    </submittedName>
</protein>
<dbReference type="PROSITE" id="PS50995">
    <property type="entry name" value="HTH_MARR_2"/>
    <property type="match status" value="1"/>
</dbReference>
<dbReference type="GO" id="GO:0003700">
    <property type="term" value="F:DNA-binding transcription factor activity"/>
    <property type="evidence" value="ECO:0007669"/>
    <property type="project" value="InterPro"/>
</dbReference>
<dbReference type="Pfam" id="PF12802">
    <property type="entry name" value="MarR_2"/>
    <property type="match status" value="1"/>
</dbReference>
<dbReference type="AlphaFoldDB" id="A0A562KA05"/>
<dbReference type="SMART" id="SM00347">
    <property type="entry name" value="HTH_MARR"/>
    <property type="match status" value="1"/>
</dbReference>
<dbReference type="EMBL" id="VLKK01000010">
    <property type="protein sequence ID" value="TWH92271.1"/>
    <property type="molecule type" value="Genomic_DNA"/>
</dbReference>
<comment type="caution">
    <text evidence="5">The sequence shown here is derived from an EMBL/GenBank/DDBJ whole genome shotgun (WGS) entry which is preliminary data.</text>
</comment>
<evidence type="ECO:0000256" key="3">
    <source>
        <dbReference type="ARBA" id="ARBA00023163"/>
    </source>
</evidence>
<accession>A0A562KA05</accession>
<keyword evidence="6" id="KW-1185">Reference proteome</keyword>
<reference evidence="5 6" key="1">
    <citation type="journal article" date="2015" name="Stand. Genomic Sci.">
        <title>Genomic Encyclopedia of Bacterial and Archaeal Type Strains, Phase III: the genomes of soil and plant-associated and newly described type strains.</title>
        <authorList>
            <person name="Whitman W.B."/>
            <person name="Woyke T."/>
            <person name="Klenk H.P."/>
            <person name="Zhou Y."/>
            <person name="Lilburn T.G."/>
            <person name="Beck B.J."/>
            <person name="De Vos P."/>
            <person name="Vandamme P."/>
            <person name="Eisen J.A."/>
            <person name="Garrity G."/>
            <person name="Hugenholtz P."/>
            <person name="Kyrpides N.C."/>
        </authorList>
    </citation>
    <scope>NUCLEOTIDE SEQUENCE [LARGE SCALE GENOMIC DNA]</scope>
    <source>
        <strain evidence="5 6">CGMCC 1.7748</strain>
    </source>
</reference>
<dbReference type="InterPro" id="IPR036388">
    <property type="entry name" value="WH-like_DNA-bd_sf"/>
</dbReference>
<evidence type="ECO:0000256" key="1">
    <source>
        <dbReference type="ARBA" id="ARBA00023015"/>
    </source>
</evidence>
<proteinExistence type="predicted"/>
<dbReference type="Proteomes" id="UP000316624">
    <property type="component" value="Unassembled WGS sequence"/>
</dbReference>
<evidence type="ECO:0000259" key="4">
    <source>
        <dbReference type="PROSITE" id="PS50995"/>
    </source>
</evidence>
<dbReference type="SUPFAM" id="SSF46785">
    <property type="entry name" value="Winged helix' DNA-binding domain"/>
    <property type="match status" value="1"/>
</dbReference>
<gene>
    <name evidence="5" type="ORF">IQ35_02797</name>
</gene>
<evidence type="ECO:0000313" key="6">
    <source>
        <dbReference type="Proteomes" id="UP000316624"/>
    </source>
</evidence>
<dbReference type="PANTHER" id="PTHR42756:SF1">
    <property type="entry name" value="TRANSCRIPTIONAL REPRESSOR OF EMRAB OPERON"/>
    <property type="match status" value="1"/>
</dbReference>
<dbReference type="PANTHER" id="PTHR42756">
    <property type="entry name" value="TRANSCRIPTIONAL REGULATOR, MARR"/>
    <property type="match status" value="1"/>
</dbReference>
<evidence type="ECO:0000256" key="2">
    <source>
        <dbReference type="ARBA" id="ARBA00023125"/>
    </source>
</evidence>
<dbReference type="GO" id="GO:0003677">
    <property type="term" value="F:DNA binding"/>
    <property type="evidence" value="ECO:0007669"/>
    <property type="project" value="UniProtKB-KW"/>
</dbReference>
<dbReference type="InterPro" id="IPR036390">
    <property type="entry name" value="WH_DNA-bd_sf"/>
</dbReference>
<keyword evidence="1" id="KW-0805">Transcription regulation</keyword>
<name>A0A562KA05_SPHWJ</name>
<evidence type="ECO:0000313" key="5">
    <source>
        <dbReference type="EMBL" id="TWH92271.1"/>
    </source>
</evidence>